<geneLocation type="plasmid" evidence="1">
    <name>pQBR57</name>
</geneLocation>
<organism evidence="1">
    <name type="scientific">Pseudomonas fluorescens (strain SBW25)</name>
    <dbReference type="NCBI Taxonomy" id="216595"/>
    <lineage>
        <taxon>Bacteria</taxon>
        <taxon>Pseudomonadati</taxon>
        <taxon>Pseudomonadota</taxon>
        <taxon>Gammaproteobacteria</taxon>
        <taxon>Pseudomonadales</taxon>
        <taxon>Pseudomonadaceae</taxon>
        <taxon>Pseudomonas</taxon>
    </lineage>
</organism>
<accession>A0A0G4E4W7</accession>
<reference evidence="1" key="1">
    <citation type="submission" date="2014-12" db="EMBL/GenBank/DDBJ databases">
        <authorList>
            <person name="Hall J."/>
        </authorList>
    </citation>
    <scope>NUCLEOTIDE SEQUENCE [LARGE SCALE GENOMIC DNA]</scope>
    <source>
        <strain evidence="1">SBW25</strain>
        <plasmid evidence="1">pQBR57</plasmid>
    </source>
</reference>
<reference evidence="1" key="2">
    <citation type="submission" date="2015-06" db="EMBL/GenBank/DDBJ databases">
        <title>Environmentally co-occuring mercury resistance plasmids are genetically and phenotypically diverse and confer variable context-dependent fitness effects.</title>
        <authorList>
            <person name="Hall J.P.J."/>
            <person name="Harrison E."/>
            <person name="Lilley A.K."/>
            <person name="Paterson S."/>
            <person name="Spiers A.J."/>
            <person name="Brockhurst M.A."/>
        </authorList>
    </citation>
    <scope>NUCLEOTIDE SEQUENCE [LARGE SCALE GENOMIC DNA]</scope>
    <source>
        <strain evidence="1">SBW25</strain>
        <plasmid evidence="1">pQBR57</plasmid>
    </source>
</reference>
<name>A0A0G4E4W7_PSEFS</name>
<sequence>MHATYNEAELDTEVSVKLRLRDLSILTWDSNSRLRNVEQE</sequence>
<dbReference type="EMBL" id="LN713926">
    <property type="protein sequence ID" value="CEK42275.1"/>
    <property type="molecule type" value="Genomic_DNA"/>
</dbReference>
<dbReference type="AlphaFoldDB" id="A0A0G4E4W7"/>
<evidence type="ECO:0000313" key="1">
    <source>
        <dbReference type="EMBL" id="CEK42275.1"/>
    </source>
</evidence>
<gene>
    <name evidence="1" type="ORF">PQBR57_0322</name>
</gene>
<keyword evidence="1" id="KW-0614">Plasmid</keyword>
<protein>
    <submittedName>
        <fullName evidence="1">Uncharacterized protein</fullName>
    </submittedName>
</protein>
<proteinExistence type="predicted"/>